<comment type="similarity">
    <text evidence="1">Belongs to the 'phage' integrase family.</text>
</comment>
<reference evidence="6 7" key="1">
    <citation type="submission" date="2018-05" db="EMBL/GenBank/DDBJ databases">
        <title>Genomic Encyclopedia of Type Strains, Phase IV (KMG-IV): sequencing the most valuable type-strain genomes for metagenomic binning, comparative biology and taxonomic classification.</title>
        <authorList>
            <person name="Goeker M."/>
        </authorList>
    </citation>
    <scope>NUCLEOTIDE SEQUENCE [LARGE SCALE GENOMIC DNA]</scope>
    <source>
        <strain evidence="6 7">DSM 44704</strain>
    </source>
</reference>
<accession>A0A318K4C8</accession>
<dbReference type="AlphaFoldDB" id="A0A318K4C8"/>
<dbReference type="GO" id="GO:0015074">
    <property type="term" value="P:DNA integration"/>
    <property type="evidence" value="ECO:0007669"/>
    <property type="project" value="UniProtKB-KW"/>
</dbReference>
<dbReference type="PANTHER" id="PTHR30349">
    <property type="entry name" value="PHAGE INTEGRASE-RELATED"/>
    <property type="match status" value="1"/>
</dbReference>
<dbReference type="Pfam" id="PF00589">
    <property type="entry name" value="Phage_integrase"/>
    <property type="match status" value="1"/>
</dbReference>
<dbReference type="InterPro" id="IPR002104">
    <property type="entry name" value="Integrase_catalytic"/>
</dbReference>
<dbReference type="PROSITE" id="PS51898">
    <property type="entry name" value="TYR_RECOMBINASE"/>
    <property type="match status" value="1"/>
</dbReference>
<dbReference type="OrthoDB" id="3183879at2"/>
<dbReference type="GO" id="GO:0006310">
    <property type="term" value="P:DNA recombination"/>
    <property type="evidence" value="ECO:0007669"/>
    <property type="project" value="UniProtKB-KW"/>
</dbReference>
<keyword evidence="2" id="KW-0229">DNA integration</keyword>
<dbReference type="Pfam" id="PF13495">
    <property type="entry name" value="Phage_int_SAM_4"/>
    <property type="match status" value="1"/>
</dbReference>
<evidence type="ECO:0000256" key="3">
    <source>
        <dbReference type="ARBA" id="ARBA00023125"/>
    </source>
</evidence>
<dbReference type="InterPro" id="IPR011010">
    <property type="entry name" value="DNA_brk_join_enz"/>
</dbReference>
<protein>
    <submittedName>
        <fullName evidence="6">Integrase/recombinase XerD</fullName>
    </submittedName>
</protein>
<keyword evidence="3" id="KW-0238">DNA-binding</keyword>
<evidence type="ECO:0000256" key="1">
    <source>
        <dbReference type="ARBA" id="ARBA00008857"/>
    </source>
</evidence>
<gene>
    <name evidence="6" type="ORF">DFR70_103699</name>
</gene>
<dbReference type="InterPro" id="IPR004107">
    <property type="entry name" value="Integrase_SAM-like_N"/>
</dbReference>
<dbReference type="InterPro" id="IPR013762">
    <property type="entry name" value="Integrase-like_cat_sf"/>
</dbReference>
<dbReference type="InterPro" id="IPR050090">
    <property type="entry name" value="Tyrosine_recombinase_XerCD"/>
</dbReference>
<organism evidence="6 7">
    <name type="scientific">Nocardia tenerifensis</name>
    <dbReference type="NCBI Taxonomy" id="228006"/>
    <lineage>
        <taxon>Bacteria</taxon>
        <taxon>Bacillati</taxon>
        <taxon>Actinomycetota</taxon>
        <taxon>Actinomycetes</taxon>
        <taxon>Mycobacteriales</taxon>
        <taxon>Nocardiaceae</taxon>
        <taxon>Nocardia</taxon>
    </lineage>
</organism>
<proteinExistence type="inferred from homology"/>
<evidence type="ECO:0000259" key="5">
    <source>
        <dbReference type="PROSITE" id="PS51898"/>
    </source>
</evidence>
<evidence type="ECO:0000256" key="4">
    <source>
        <dbReference type="ARBA" id="ARBA00023172"/>
    </source>
</evidence>
<evidence type="ECO:0000313" key="6">
    <source>
        <dbReference type="EMBL" id="PXX66944.1"/>
    </source>
</evidence>
<sequence>MTVARNRQPRNLDAGPFEPVIRSFKLHLNAEGKSPKTVNTYVEAVQWFAGQHLRSETDRVDWAEVVADDLKAWMVWLLDRYSDSYANNQYRALQQFFKWYADEEDLPNPMAKMKPPRIKETVVPVFTEDELSALSRTCGGKTFVDRRDQAIVEMFKATGIRLFEMADINYVPNAPDRSDIDLDRRELIVRGKGGKERRCKFGFEAARAVDRYVRLRSKHTHAESPKLWLGVNNRPPMTAHGIYQMIVRRGEDCGVAVNPHKFRHHFSHTWLDNGGGEGDLMELNGWTSPQMLARYGASARNARARRTYDRIMSGNK</sequence>
<dbReference type="Gene3D" id="1.10.443.10">
    <property type="entry name" value="Intergrase catalytic core"/>
    <property type="match status" value="1"/>
</dbReference>
<feature type="domain" description="Tyr recombinase" evidence="5">
    <location>
        <begin position="121"/>
        <end position="309"/>
    </location>
</feature>
<dbReference type="SUPFAM" id="SSF56349">
    <property type="entry name" value="DNA breaking-rejoining enzymes"/>
    <property type="match status" value="1"/>
</dbReference>
<evidence type="ECO:0000256" key="2">
    <source>
        <dbReference type="ARBA" id="ARBA00022908"/>
    </source>
</evidence>
<evidence type="ECO:0000313" key="7">
    <source>
        <dbReference type="Proteomes" id="UP000247569"/>
    </source>
</evidence>
<dbReference type="InterPro" id="IPR010998">
    <property type="entry name" value="Integrase_recombinase_N"/>
</dbReference>
<name>A0A318K4C8_9NOCA</name>
<keyword evidence="4" id="KW-0233">DNA recombination</keyword>
<keyword evidence="7" id="KW-1185">Reference proteome</keyword>
<dbReference type="Gene3D" id="1.10.150.130">
    <property type="match status" value="1"/>
</dbReference>
<dbReference type="EMBL" id="QJKF01000003">
    <property type="protein sequence ID" value="PXX66944.1"/>
    <property type="molecule type" value="Genomic_DNA"/>
</dbReference>
<dbReference type="Proteomes" id="UP000247569">
    <property type="component" value="Unassembled WGS sequence"/>
</dbReference>
<dbReference type="PANTHER" id="PTHR30349:SF41">
    <property type="entry name" value="INTEGRASE_RECOMBINASE PROTEIN MJ0367-RELATED"/>
    <property type="match status" value="1"/>
</dbReference>
<dbReference type="RefSeq" id="WP_040730605.1">
    <property type="nucleotide sequence ID" value="NZ_QJKF01000003.1"/>
</dbReference>
<dbReference type="GO" id="GO:0003677">
    <property type="term" value="F:DNA binding"/>
    <property type="evidence" value="ECO:0007669"/>
    <property type="project" value="UniProtKB-KW"/>
</dbReference>
<comment type="caution">
    <text evidence="6">The sequence shown here is derived from an EMBL/GenBank/DDBJ whole genome shotgun (WGS) entry which is preliminary data.</text>
</comment>